<accession>A0AA36M324</accession>
<name>A0AA36M324_CYLNA</name>
<gene>
    <name evidence="3" type="ORF">CYNAS_LOCUS8551</name>
</gene>
<evidence type="ECO:0000313" key="3">
    <source>
        <dbReference type="EMBL" id="CAJ0596568.1"/>
    </source>
</evidence>
<dbReference type="AlphaFoldDB" id="A0AA36M324"/>
<evidence type="ECO:0000256" key="1">
    <source>
        <dbReference type="SAM" id="MobiDB-lite"/>
    </source>
</evidence>
<keyword evidence="4" id="KW-1185">Reference proteome</keyword>
<feature type="domain" description="MULE transposase" evidence="2">
    <location>
        <begin position="315"/>
        <end position="388"/>
    </location>
</feature>
<feature type="region of interest" description="Disordered" evidence="1">
    <location>
        <begin position="1"/>
        <end position="22"/>
    </location>
</feature>
<reference evidence="3" key="1">
    <citation type="submission" date="2023-07" db="EMBL/GenBank/DDBJ databases">
        <authorList>
            <consortium name="CYATHOMIX"/>
        </authorList>
    </citation>
    <scope>NUCLEOTIDE SEQUENCE</scope>
    <source>
        <strain evidence="3">N/A</strain>
    </source>
</reference>
<dbReference type="Proteomes" id="UP001176961">
    <property type="component" value="Unassembled WGS sequence"/>
</dbReference>
<organism evidence="3 4">
    <name type="scientific">Cylicocyclus nassatus</name>
    <name type="common">Nematode worm</name>
    <dbReference type="NCBI Taxonomy" id="53992"/>
    <lineage>
        <taxon>Eukaryota</taxon>
        <taxon>Metazoa</taxon>
        <taxon>Ecdysozoa</taxon>
        <taxon>Nematoda</taxon>
        <taxon>Chromadorea</taxon>
        <taxon>Rhabditida</taxon>
        <taxon>Rhabditina</taxon>
        <taxon>Rhabditomorpha</taxon>
        <taxon>Strongyloidea</taxon>
        <taxon>Strongylidae</taxon>
        <taxon>Cylicocyclus</taxon>
    </lineage>
</organism>
<dbReference type="Pfam" id="PF10551">
    <property type="entry name" value="MULE"/>
    <property type="match status" value="1"/>
</dbReference>
<feature type="region of interest" description="Disordered" evidence="1">
    <location>
        <begin position="60"/>
        <end position="92"/>
    </location>
</feature>
<evidence type="ECO:0000259" key="2">
    <source>
        <dbReference type="Pfam" id="PF10551"/>
    </source>
</evidence>
<feature type="compositionally biased region" description="Polar residues" evidence="1">
    <location>
        <begin position="1"/>
        <end position="14"/>
    </location>
</feature>
<feature type="compositionally biased region" description="Low complexity" evidence="1">
    <location>
        <begin position="70"/>
        <end position="90"/>
    </location>
</feature>
<proteinExistence type="predicted"/>
<protein>
    <recommendedName>
        <fullName evidence="2">MULE transposase domain-containing protein</fullName>
    </recommendedName>
</protein>
<feature type="compositionally biased region" description="Polar residues" evidence="1">
    <location>
        <begin position="60"/>
        <end position="69"/>
    </location>
</feature>
<sequence length="564" mass="64319">MSFNNDSPTLSSPNGFLPAETPYYVRQPTSNQELYATQPIIQQYPHGTVQNEYYVQSLPAQSLPPSTNREQAPAPQIQQQQLTQQEEVPPASITSTIRRSASLFRGVRDVSQKGIHKVIVYEIPGGTRSYIFMFKRKTSQPNVATYQCGQCKKANTYTAITVIGDDFMEDPTMLAHACIPVEKTKDKADRLSYKCLQEVRDDQEAVLQPTINYWLKVLDDIERSNHGDAVLAHYMKKNGYDSRRHALNRAVNRTVREVTMINVPDSLRYLPDGSRFLQVQQADLHIYMSQEIVKRAVDRDLIALVGDGNHQLNPRSGTAIPLLFAITRSKREDDYVFMFDKLKTAIQEANESQEDLRLRVILDFELAAINAARRVFPSSSVEGCAWHSSQAWVRKRNSLGILQFLKGNGKCGSVVRWWRTIKGLPFLPTEYFPLVTAMQNPPVERGHAAYRPCKKFLNYLRNTLDGPFQNMWCKYMVGVQRTTNSAENYHARLRKSIGKKYPPLALLILAFRSFTSVAKGTLARMDMRRNEPKTLRRKDRVRREKVDSAMASFDGSEMISLLLP</sequence>
<dbReference type="InterPro" id="IPR018289">
    <property type="entry name" value="MULE_transposase_dom"/>
</dbReference>
<evidence type="ECO:0000313" key="4">
    <source>
        <dbReference type="Proteomes" id="UP001176961"/>
    </source>
</evidence>
<comment type="caution">
    <text evidence="3">The sequence shown here is derived from an EMBL/GenBank/DDBJ whole genome shotgun (WGS) entry which is preliminary data.</text>
</comment>
<dbReference type="EMBL" id="CATQJL010000223">
    <property type="protein sequence ID" value="CAJ0596568.1"/>
    <property type="molecule type" value="Genomic_DNA"/>
</dbReference>